<dbReference type="Gene3D" id="3.40.1110.10">
    <property type="entry name" value="Calcium-transporting ATPase, cytoplasmic domain N"/>
    <property type="match status" value="1"/>
</dbReference>
<feature type="active site" description="4-aspartylphosphate intermediate" evidence="13">
    <location>
        <position position="564"/>
    </location>
</feature>
<feature type="binding site" evidence="15">
    <location>
        <position position="1059"/>
    </location>
    <ligand>
        <name>Mg(2+)</name>
        <dbReference type="ChEBI" id="CHEBI:18420"/>
    </ligand>
</feature>
<feature type="transmembrane region" description="Helical" evidence="16">
    <location>
        <begin position="1296"/>
        <end position="1314"/>
    </location>
</feature>
<keyword evidence="10 16" id="KW-1133">Transmembrane helix</keyword>
<dbReference type="SFLD" id="SFLDF00027">
    <property type="entry name" value="p-type_atpase"/>
    <property type="match status" value="1"/>
</dbReference>
<keyword evidence="9 16" id="KW-1278">Translocase</keyword>
<dbReference type="Pfam" id="PF16209">
    <property type="entry name" value="PhoLip_ATPase_N"/>
    <property type="match status" value="1"/>
</dbReference>
<evidence type="ECO:0000259" key="20">
    <source>
        <dbReference type="Pfam" id="PF16212"/>
    </source>
</evidence>
<dbReference type="CDD" id="cd02073">
    <property type="entry name" value="P-type_ATPase_APLT_Dnf-like"/>
    <property type="match status" value="1"/>
</dbReference>
<evidence type="ECO:0000256" key="4">
    <source>
        <dbReference type="ARBA" id="ARBA00022692"/>
    </source>
</evidence>
<dbReference type="GO" id="GO:0016887">
    <property type="term" value="F:ATP hydrolysis activity"/>
    <property type="evidence" value="ECO:0007669"/>
    <property type="project" value="InterPro"/>
</dbReference>
<dbReference type="FunFam" id="2.70.150.10:FF:000054">
    <property type="entry name" value="Phospholipid-transporting ATPase"/>
    <property type="match status" value="1"/>
</dbReference>
<dbReference type="SUPFAM" id="SSF56784">
    <property type="entry name" value="HAD-like"/>
    <property type="match status" value="1"/>
</dbReference>
<evidence type="ECO:0000259" key="19">
    <source>
        <dbReference type="Pfam" id="PF16209"/>
    </source>
</evidence>
<dbReference type="NCBIfam" id="TIGR01652">
    <property type="entry name" value="ATPase-Plipid"/>
    <property type="match status" value="1"/>
</dbReference>
<evidence type="ECO:0000256" key="16">
    <source>
        <dbReference type="RuleBase" id="RU362033"/>
    </source>
</evidence>
<feature type="binding site" evidence="14">
    <location>
        <position position="880"/>
    </location>
    <ligand>
        <name>ATP</name>
        <dbReference type="ChEBI" id="CHEBI:30616"/>
    </ligand>
</feature>
<keyword evidence="11 16" id="KW-0472">Membrane</keyword>
<feature type="transmembrane region" description="Helical" evidence="16">
    <location>
        <begin position="1256"/>
        <end position="1276"/>
    </location>
</feature>
<dbReference type="GO" id="GO:0045332">
    <property type="term" value="P:phospholipid translocation"/>
    <property type="evidence" value="ECO:0007669"/>
    <property type="project" value="TreeGrafter"/>
</dbReference>
<dbReference type="SFLD" id="SFLDS00003">
    <property type="entry name" value="Haloacid_Dehalogenase"/>
    <property type="match status" value="1"/>
</dbReference>
<dbReference type="PROSITE" id="PS00154">
    <property type="entry name" value="ATPASE_E1_E2"/>
    <property type="match status" value="1"/>
</dbReference>
<feature type="binding site" evidence="14">
    <location>
        <position position="799"/>
    </location>
    <ligand>
        <name>ATP</name>
        <dbReference type="ChEBI" id="CHEBI:30616"/>
    </ligand>
</feature>
<feature type="binding site" evidence="14">
    <location>
        <position position="565"/>
    </location>
    <ligand>
        <name>ATP</name>
        <dbReference type="ChEBI" id="CHEBI:30616"/>
    </ligand>
</feature>
<evidence type="ECO:0000313" key="21">
    <source>
        <dbReference type="EMBL" id="KAH7433027.1"/>
    </source>
</evidence>
<evidence type="ECO:0000256" key="1">
    <source>
        <dbReference type="ARBA" id="ARBA00004141"/>
    </source>
</evidence>
<dbReference type="InterPro" id="IPR044492">
    <property type="entry name" value="P_typ_ATPase_HD_dom"/>
</dbReference>
<dbReference type="Pfam" id="PF00122">
    <property type="entry name" value="E1-E2_ATPase"/>
    <property type="match status" value="1"/>
</dbReference>
<feature type="binding site" evidence="14">
    <location>
        <position position="879"/>
    </location>
    <ligand>
        <name>ATP</name>
        <dbReference type="ChEBI" id="CHEBI:30616"/>
    </ligand>
</feature>
<keyword evidence="8 15" id="KW-0460">Magnesium</keyword>
<proteinExistence type="inferred from homology"/>
<dbReference type="OrthoDB" id="377733at2759"/>
<evidence type="ECO:0000256" key="10">
    <source>
        <dbReference type="ARBA" id="ARBA00022989"/>
    </source>
</evidence>
<feature type="transmembrane region" description="Helical" evidence="16">
    <location>
        <begin position="1193"/>
        <end position="1212"/>
    </location>
</feature>
<name>A0A8T2UAV7_CERRI</name>
<dbReference type="Proteomes" id="UP000825935">
    <property type="component" value="Chromosome 7"/>
</dbReference>
<dbReference type="GO" id="GO:0005886">
    <property type="term" value="C:plasma membrane"/>
    <property type="evidence" value="ECO:0007669"/>
    <property type="project" value="TreeGrafter"/>
</dbReference>
<feature type="region of interest" description="Disordered" evidence="17">
    <location>
        <begin position="13"/>
        <end position="78"/>
    </location>
</feature>
<evidence type="ECO:0000256" key="14">
    <source>
        <dbReference type="PIRSR" id="PIRSR606539-2"/>
    </source>
</evidence>
<dbReference type="InterPro" id="IPR006539">
    <property type="entry name" value="P-type_ATPase_IV"/>
</dbReference>
<gene>
    <name evidence="21" type="ORF">KP509_07G051000</name>
</gene>
<feature type="binding site" evidence="14">
    <location>
        <position position="564"/>
    </location>
    <ligand>
        <name>ATP</name>
        <dbReference type="ChEBI" id="CHEBI:30616"/>
    </ligand>
</feature>
<dbReference type="SUPFAM" id="SSF81665">
    <property type="entry name" value="Calcium ATPase, transmembrane domain M"/>
    <property type="match status" value="1"/>
</dbReference>
<feature type="domain" description="P-type ATPase N-terminal" evidence="19">
    <location>
        <begin position="177"/>
        <end position="243"/>
    </location>
</feature>
<dbReference type="InterPro" id="IPR023214">
    <property type="entry name" value="HAD_sf"/>
</dbReference>
<feature type="domain" description="P-type ATPase A" evidence="18">
    <location>
        <begin position="274"/>
        <end position="338"/>
    </location>
</feature>
<organism evidence="21 22">
    <name type="scientific">Ceratopteris richardii</name>
    <name type="common">Triangle waterfern</name>
    <dbReference type="NCBI Taxonomy" id="49495"/>
    <lineage>
        <taxon>Eukaryota</taxon>
        <taxon>Viridiplantae</taxon>
        <taxon>Streptophyta</taxon>
        <taxon>Embryophyta</taxon>
        <taxon>Tracheophyta</taxon>
        <taxon>Polypodiopsida</taxon>
        <taxon>Polypodiidae</taxon>
        <taxon>Polypodiales</taxon>
        <taxon>Pteridineae</taxon>
        <taxon>Pteridaceae</taxon>
        <taxon>Parkerioideae</taxon>
        <taxon>Ceratopteris</taxon>
    </lineage>
</organism>
<feature type="binding site" evidence="14">
    <location>
        <position position="755"/>
    </location>
    <ligand>
        <name>ATP</name>
        <dbReference type="ChEBI" id="CHEBI:30616"/>
    </ligand>
</feature>
<dbReference type="InterPro" id="IPR008250">
    <property type="entry name" value="ATPase_P-typ_transduc_dom_A_sf"/>
</dbReference>
<evidence type="ECO:0000256" key="7">
    <source>
        <dbReference type="ARBA" id="ARBA00022840"/>
    </source>
</evidence>
<dbReference type="OMA" id="QALRCGR"/>
<feature type="binding site" evidence="15">
    <location>
        <position position="566"/>
    </location>
    <ligand>
        <name>Mg(2+)</name>
        <dbReference type="ChEBI" id="CHEBI:18420"/>
    </ligand>
</feature>
<evidence type="ECO:0000259" key="18">
    <source>
        <dbReference type="Pfam" id="PF00122"/>
    </source>
</evidence>
<comment type="caution">
    <text evidence="21">The sequence shown here is derived from an EMBL/GenBank/DDBJ whole genome shotgun (WGS) entry which is preliminary data.</text>
</comment>
<feature type="transmembrane region" description="Helical" evidence="16">
    <location>
        <begin position="443"/>
        <end position="465"/>
    </location>
</feature>
<dbReference type="GO" id="GO:0000287">
    <property type="term" value="F:magnesium ion binding"/>
    <property type="evidence" value="ECO:0007669"/>
    <property type="project" value="UniProtKB-UniRule"/>
</dbReference>
<dbReference type="GO" id="GO:0140326">
    <property type="term" value="F:ATPase-coupled intramembrane lipid transporter activity"/>
    <property type="evidence" value="ECO:0007669"/>
    <property type="project" value="UniProtKB-EC"/>
</dbReference>
<evidence type="ECO:0000256" key="2">
    <source>
        <dbReference type="ARBA" id="ARBA00004308"/>
    </source>
</evidence>
<dbReference type="InterPro" id="IPR059000">
    <property type="entry name" value="ATPase_P-type_domA"/>
</dbReference>
<comment type="similarity">
    <text evidence="3 16">Belongs to the cation transport ATPase (P-type) (TC 3.A.3) family. Type IV subfamily.</text>
</comment>
<feature type="binding site" evidence="14">
    <location>
        <position position="881"/>
    </location>
    <ligand>
        <name>ATP</name>
        <dbReference type="ChEBI" id="CHEBI:30616"/>
    </ligand>
</feature>
<evidence type="ECO:0000256" key="8">
    <source>
        <dbReference type="ARBA" id="ARBA00022842"/>
    </source>
</evidence>
<feature type="binding site" evidence="14">
    <location>
        <position position="566"/>
    </location>
    <ligand>
        <name>ATP</name>
        <dbReference type="ChEBI" id="CHEBI:30616"/>
    </ligand>
</feature>
<evidence type="ECO:0000256" key="12">
    <source>
        <dbReference type="ARBA" id="ARBA00034036"/>
    </source>
</evidence>
<feature type="transmembrane region" description="Helical" evidence="16">
    <location>
        <begin position="496"/>
        <end position="516"/>
    </location>
</feature>
<comment type="catalytic activity">
    <reaction evidence="12 16">
        <text>ATP + H2O + phospholipidSide 1 = ADP + phosphate + phospholipidSide 2.</text>
        <dbReference type="EC" id="7.6.2.1"/>
    </reaction>
</comment>
<reference evidence="21" key="1">
    <citation type="submission" date="2021-08" db="EMBL/GenBank/DDBJ databases">
        <title>WGS assembly of Ceratopteris richardii.</title>
        <authorList>
            <person name="Marchant D.B."/>
            <person name="Chen G."/>
            <person name="Jenkins J."/>
            <person name="Shu S."/>
            <person name="Leebens-Mack J."/>
            <person name="Grimwood J."/>
            <person name="Schmutz J."/>
            <person name="Soltis P."/>
            <person name="Soltis D."/>
            <person name="Chen Z.-H."/>
        </authorList>
    </citation>
    <scope>NUCLEOTIDE SEQUENCE</scope>
    <source>
        <strain evidence="21">Whitten #5841</strain>
        <tissue evidence="21">Leaf</tissue>
    </source>
</reference>
<dbReference type="PANTHER" id="PTHR24092">
    <property type="entry name" value="PROBABLE PHOSPHOLIPID-TRANSPORTING ATPASE"/>
    <property type="match status" value="1"/>
</dbReference>
<feature type="binding site" evidence="14">
    <location>
        <position position="732"/>
    </location>
    <ligand>
        <name>ATP</name>
        <dbReference type="ChEBI" id="CHEBI:30616"/>
    </ligand>
</feature>
<evidence type="ECO:0000256" key="9">
    <source>
        <dbReference type="ARBA" id="ARBA00022967"/>
    </source>
</evidence>
<keyword evidence="6 14" id="KW-0547">Nucleotide-binding</keyword>
<dbReference type="EC" id="7.6.2.1" evidence="16"/>
<feature type="binding site" evidence="14">
    <location>
        <position position="1035"/>
    </location>
    <ligand>
        <name>ATP</name>
        <dbReference type="ChEBI" id="CHEBI:30616"/>
    </ligand>
</feature>
<feature type="transmembrane region" description="Helical" evidence="16">
    <location>
        <begin position="1224"/>
        <end position="1244"/>
    </location>
</feature>
<dbReference type="EMBL" id="CM035412">
    <property type="protein sequence ID" value="KAH7433027.1"/>
    <property type="molecule type" value="Genomic_DNA"/>
</dbReference>
<dbReference type="InterPro" id="IPR036412">
    <property type="entry name" value="HAD-like_sf"/>
</dbReference>
<keyword evidence="22" id="KW-1185">Reference proteome</keyword>
<dbReference type="SUPFAM" id="SSF81660">
    <property type="entry name" value="Metal cation-transporting ATPase, ATP-binding domain N"/>
    <property type="match status" value="1"/>
</dbReference>
<dbReference type="PRINTS" id="PR00119">
    <property type="entry name" value="CATATPASE"/>
</dbReference>
<feature type="binding site" evidence="15">
    <location>
        <position position="1055"/>
    </location>
    <ligand>
        <name>Mg(2+)</name>
        <dbReference type="ChEBI" id="CHEBI:18420"/>
    </ligand>
</feature>
<dbReference type="InterPro" id="IPR023298">
    <property type="entry name" value="ATPase_P-typ_TM_dom_sf"/>
</dbReference>
<feature type="transmembrane region" description="Helical" evidence="16">
    <location>
        <begin position="1117"/>
        <end position="1136"/>
    </location>
</feature>
<dbReference type="InterPro" id="IPR032631">
    <property type="entry name" value="P-type_ATPase_N"/>
</dbReference>
<feature type="binding site" evidence="14">
    <location>
        <position position="1058"/>
    </location>
    <ligand>
        <name>ATP</name>
        <dbReference type="ChEBI" id="CHEBI:30616"/>
    </ligand>
</feature>
<dbReference type="SUPFAM" id="SSF81653">
    <property type="entry name" value="Calcium ATPase, transduction domain A"/>
    <property type="match status" value="1"/>
</dbReference>
<feature type="transmembrane region" description="Helical" evidence="16">
    <location>
        <begin position="238"/>
        <end position="256"/>
    </location>
</feature>
<keyword evidence="5 15" id="KW-0479">Metal-binding</keyword>
<protein>
    <recommendedName>
        <fullName evidence="16">Phospholipid-transporting ATPase</fullName>
        <ecNumber evidence="16">7.6.2.1</ecNumber>
    </recommendedName>
</protein>
<dbReference type="InterPro" id="IPR023299">
    <property type="entry name" value="ATPase_P-typ_cyto_dom_N"/>
</dbReference>
<dbReference type="InterPro" id="IPR018303">
    <property type="entry name" value="ATPase_P-typ_P_site"/>
</dbReference>
<dbReference type="Gene3D" id="2.70.150.10">
    <property type="entry name" value="Calcium-transporting ATPase, cytoplasmic transduction domain A"/>
    <property type="match status" value="1"/>
</dbReference>
<keyword evidence="7 14" id="KW-0067">ATP-binding</keyword>
<dbReference type="SFLD" id="SFLDG00002">
    <property type="entry name" value="C1.7:_P-type_atpase_like"/>
    <property type="match status" value="1"/>
</dbReference>
<evidence type="ECO:0000313" key="22">
    <source>
        <dbReference type="Proteomes" id="UP000825935"/>
    </source>
</evidence>
<feature type="compositionally biased region" description="Polar residues" evidence="17">
    <location>
        <begin position="13"/>
        <end position="54"/>
    </location>
</feature>
<evidence type="ECO:0000256" key="5">
    <source>
        <dbReference type="ARBA" id="ARBA00022723"/>
    </source>
</evidence>
<evidence type="ECO:0000256" key="15">
    <source>
        <dbReference type="PIRSR" id="PIRSR606539-3"/>
    </source>
</evidence>
<dbReference type="InterPro" id="IPR001757">
    <property type="entry name" value="P_typ_ATPase"/>
</dbReference>
<evidence type="ECO:0000256" key="17">
    <source>
        <dbReference type="SAM" id="MobiDB-lite"/>
    </source>
</evidence>
<dbReference type="Pfam" id="PF16212">
    <property type="entry name" value="PhoLip_ATPase_C"/>
    <property type="match status" value="1"/>
</dbReference>
<feature type="binding site" evidence="14">
    <location>
        <position position="1059"/>
    </location>
    <ligand>
        <name>ATP</name>
        <dbReference type="ChEBI" id="CHEBI:30616"/>
    </ligand>
</feature>
<dbReference type="GO" id="GO:0005524">
    <property type="term" value="F:ATP binding"/>
    <property type="evidence" value="ECO:0007669"/>
    <property type="project" value="UniProtKB-UniRule"/>
</dbReference>
<accession>A0A8T2UAV7</accession>
<evidence type="ECO:0000256" key="11">
    <source>
        <dbReference type="ARBA" id="ARBA00023136"/>
    </source>
</evidence>
<dbReference type="NCBIfam" id="TIGR01494">
    <property type="entry name" value="ATPase_P-type"/>
    <property type="match status" value="2"/>
</dbReference>
<evidence type="ECO:0000256" key="13">
    <source>
        <dbReference type="PIRSR" id="PIRSR606539-1"/>
    </source>
</evidence>
<sequence>MSFTHTPLLLLSADSQLPSHPPSLTEQAAQPSVPSTSAGNTHIVPSSTSVSAEDSSFRTSDRLPSLGASKSTHEQRHFPKTTVLSHARHSLSADHTLSFLLSQQVSEEENQSKRAPSTGFSAVELSSSSQNAIRSSRHANSGAIDRLGSREWSFGSGEHRSGSLYGSGRRDFDNRIIYINNPQKTNDRYEYEGNRVRTSKYTVLSFIPKNLYEQFHRIAYIYFLIILVLNQIPQLAVFGRYASLLPLVFVLVITAVKDGYEDWRRHRSDKKENNRAALVFVDDHFEPKPWKHVQVGELVKVQANETIPCDLVLLRTSDPNGVAYVQTINLDGESNLKTRYARLETAARLEAADKHPGHYQIRGKVICEKPNRNIYGFVGYAEFDGKQLPLGPSNVILRGCELKNTAWAIGVAVYAGQETKVMLNSAGAQSKRSRLEHKMNREVIVLSLFLLICCFVSGLGMGLWLERHEDQLQNLPYYGKTHRNYYGYNGKLGESIFAFLSSLISFQIMIPISLYISMELVRLGQSYFMIRDVEMYDKETNTRLQCRALNINEDLGQVKFVLSDKTGTLTENKMEFRFASIFGENYESTDDPEETFGSRENELATESTGGVSWKPKAGVKVDPRLVQILKESTSSLQRNMVHDYLLTLAACNTVVPTKIKLTSSGNLEMEVAIAADEEIALVEYQGESPDEQALVAAAASYGYTLVERTSNYIVINVLGQRMTFELLGMHEFDSIRKCMSVIVKCPNGQVKVLVKGADSALLKKISLSEKTTHIAGERQAQVLFDTQMHLDMYSNKGLRTLVVGVRELSDSEFTNWQQLYAKANASVSERATLLQEAAQAVENDLILLGATGIEDKLQDGVPETISTLRNAGIKVWVLTGDKQETAISIGFSCALLTHDMKQIIINASDKQQCHDAIKAAKEAYVQVDNRHRMFRASGRSYDFATELPGGPEKVTELSNASLSRPFSQRMKLDSFRSINSSRADSGRSRHGRLLALIIDGNSLVHALDKDLEQELFDLATACQVVICCRVAPLQKAGIVSLVKRKSKEMTLAIGDGANDVSMIQMADVGVGISGQEGRQAVLASDFALGQFRFLQRLLLIHGHLNYRRLGYMVLYNFYRNAVLVMLLFWYTLYTAFSTSPAITQWSLVLYSVIYTSVPTIAVAIMDRNLSPQTLLKYPGLYKSGQENESYSKLLFWLTMLDTLWQSLVLFYAPYLTFRHSTIDIWSIGSIWIISVVILVNLHLAMDVEHYTWITHLAIWGSIVATYICLIVLDLLTDDDSLVYYGTIFNIAGTANYWLDIFLIIVTALLPRFVLKIVKQKIWPSDVDIAREEEIRKG</sequence>
<dbReference type="Gene3D" id="3.40.50.1000">
    <property type="entry name" value="HAD superfamily/HAD-like"/>
    <property type="match status" value="1"/>
</dbReference>
<feature type="transmembrane region" description="Helical" evidence="16">
    <location>
        <begin position="1142"/>
        <end position="1165"/>
    </location>
</feature>
<keyword evidence="4 16" id="KW-0812">Transmembrane</keyword>
<comment type="subcellular location">
    <subcellularLocation>
        <location evidence="2">Endomembrane system</location>
    </subcellularLocation>
    <subcellularLocation>
        <location evidence="1 16">Membrane</location>
        <topology evidence="1 16">Multi-pass membrane protein</topology>
    </subcellularLocation>
</comment>
<dbReference type="PANTHER" id="PTHR24092:SF91">
    <property type="entry name" value="PHOSPHOLIPID-TRANSPORTING ATPASE 1"/>
    <property type="match status" value="1"/>
</dbReference>
<dbReference type="Pfam" id="PF13246">
    <property type="entry name" value="Cation_ATPase"/>
    <property type="match status" value="1"/>
</dbReference>
<feature type="binding site" evidence="14">
    <location>
        <position position="1029"/>
    </location>
    <ligand>
        <name>ATP</name>
        <dbReference type="ChEBI" id="CHEBI:30616"/>
    </ligand>
</feature>
<feature type="binding site" evidence="14">
    <location>
        <position position="691"/>
    </location>
    <ligand>
        <name>ATP</name>
        <dbReference type="ChEBI" id="CHEBI:30616"/>
    </ligand>
</feature>
<feature type="domain" description="P-type ATPase C-terminal" evidence="20">
    <location>
        <begin position="1081"/>
        <end position="1324"/>
    </location>
</feature>
<dbReference type="InterPro" id="IPR032630">
    <property type="entry name" value="P_typ_ATPase_c"/>
</dbReference>
<comment type="cofactor">
    <cofactor evidence="15">
        <name>Mg(2+)</name>
        <dbReference type="ChEBI" id="CHEBI:18420"/>
    </cofactor>
</comment>
<feature type="binding site" evidence="15">
    <location>
        <position position="564"/>
    </location>
    <ligand>
        <name>Mg(2+)</name>
        <dbReference type="ChEBI" id="CHEBI:18420"/>
    </ligand>
</feature>
<evidence type="ECO:0000256" key="6">
    <source>
        <dbReference type="ARBA" id="ARBA00022741"/>
    </source>
</evidence>
<evidence type="ECO:0000256" key="3">
    <source>
        <dbReference type="ARBA" id="ARBA00008109"/>
    </source>
</evidence>